<comment type="caution">
    <text evidence="2">The sequence shown here is derived from an EMBL/GenBank/DDBJ whole genome shotgun (WGS) entry which is preliminary data.</text>
</comment>
<evidence type="ECO:0000313" key="3">
    <source>
        <dbReference type="Proteomes" id="UP000664169"/>
    </source>
</evidence>
<dbReference type="EMBL" id="CAJPDQ010000009">
    <property type="protein sequence ID" value="CAF9914870.1"/>
    <property type="molecule type" value="Genomic_DNA"/>
</dbReference>
<proteinExistence type="predicted"/>
<dbReference type="PANTHER" id="PTHR42106">
    <property type="entry name" value="CHROMOSOME 10, WHOLE GENOME SHOTGUN SEQUENCE"/>
    <property type="match status" value="1"/>
</dbReference>
<feature type="compositionally biased region" description="Polar residues" evidence="1">
    <location>
        <begin position="453"/>
        <end position="466"/>
    </location>
</feature>
<dbReference type="Proteomes" id="UP000664169">
    <property type="component" value="Unassembled WGS sequence"/>
</dbReference>
<feature type="compositionally biased region" description="Polar residues" evidence="1">
    <location>
        <begin position="1"/>
        <end position="15"/>
    </location>
</feature>
<feature type="compositionally biased region" description="Polar residues" evidence="1">
    <location>
        <begin position="319"/>
        <end position="332"/>
    </location>
</feature>
<feature type="region of interest" description="Disordered" evidence="1">
    <location>
        <begin position="309"/>
        <end position="332"/>
    </location>
</feature>
<feature type="region of interest" description="Disordered" evidence="1">
    <location>
        <begin position="447"/>
        <end position="519"/>
    </location>
</feature>
<reference evidence="2" key="1">
    <citation type="submission" date="2021-03" db="EMBL/GenBank/DDBJ databases">
        <authorList>
            <person name="Tagirdzhanova G."/>
        </authorList>
    </citation>
    <scope>NUCLEOTIDE SEQUENCE</scope>
</reference>
<organism evidence="2 3">
    <name type="scientific">Gomphillus americanus</name>
    <dbReference type="NCBI Taxonomy" id="1940652"/>
    <lineage>
        <taxon>Eukaryota</taxon>
        <taxon>Fungi</taxon>
        <taxon>Dikarya</taxon>
        <taxon>Ascomycota</taxon>
        <taxon>Pezizomycotina</taxon>
        <taxon>Lecanoromycetes</taxon>
        <taxon>OSLEUM clade</taxon>
        <taxon>Ostropomycetidae</taxon>
        <taxon>Ostropales</taxon>
        <taxon>Graphidaceae</taxon>
        <taxon>Gomphilloideae</taxon>
        <taxon>Gomphillus</taxon>
    </lineage>
</organism>
<dbReference type="PANTHER" id="PTHR42106:SF1">
    <property type="match status" value="1"/>
</dbReference>
<feature type="compositionally biased region" description="Polar residues" evidence="1">
    <location>
        <begin position="506"/>
        <end position="519"/>
    </location>
</feature>
<evidence type="ECO:0000313" key="2">
    <source>
        <dbReference type="EMBL" id="CAF9914870.1"/>
    </source>
</evidence>
<feature type="region of interest" description="Disordered" evidence="1">
    <location>
        <begin position="220"/>
        <end position="239"/>
    </location>
</feature>
<name>A0A8H3IGG8_9LECA</name>
<protein>
    <submittedName>
        <fullName evidence="2">Uncharacterized protein</fullName>
    </submittedName>
</protein>
<keyword evidence="3" id="KW-1185">Reference proteome</keyword>
<dbReference type="OrthoDB" id="340550at2759"/>
<feature type="compositionally biased region" description="Low complexity" evidence="1">
    <location>
        <begin position="410"/>
        <end position="423"/>
    </location>
</feature>
<sequence>MHSTIRTITSPSLQGDANDGSKDDYITPTTPQRLSGPYRGLSLQLPGQDPASPSATRLNTAPKLEPSISFGSSILPRRTRGLDFSRACTNLHHSTLAESSPDSSPVVGAKGMSAPRRSGSGYDSPLPLTALWSVTASEKALGTSIGSNAMDTSDSSESDEDLMREEDDQIHMTPQPIRTSFALTTIQSPGFNPMTSSSGGRKLADFARRLRIKTRKKLPIAESPGNISPPHTRSTDTNGFFSAQSRRESLNFGTCQLNLSDDFPQDALGLSHPQVPKTKGFARIRVALQEESCPIETESKHEAAVIRHVRESDAPAESRSITAPPSPNIAATSSNEAIEELKSIMSNSKESANFSRHAMRNSSGPEFWENWDERMRTPPPPFPQRTNSIVSEDISIETASSHPPSLQHFPSHSSPSRSSTPQPIEMRKALGKRRRDDDFDPAMFKRRAVSPGLSHQNSPILPSSPATREGSWGGWQTKVHRESSASSSGTPIGMGKRASRVGIQGMTDTNDGLMNMSIE</sequence>
<accession>A0A8H3IGG8</accession>
<feature type="region of interest" description="Disordered" evidence="1">
    <location>
        <begin position="143"/>
        <end position="162"/>
    </location>
</feature>
<feature type="compositionally biased region" description="Polar residues" evidence="1">
    <location>
        <begin position="225"/>
        <end position="239"/>
    </location>
</feature>
<gene>
    <name evidence="2" type="ORF">GOMPHAMPRED_008316</name>
</gene>
<feature type="region of interest" description="Disordered" evidence="1">
    <location>
        <begin position="1"/>
        <end position="64"/>
    </location>
</feature>
<feature type="region of interest" description="Disordered" evidence="1">
    <location>
        <begin position="398"/>
        <end position="423"/>
    </location>
</feature>
<evidence type="ECO:0000256" key="1">
    <source>
        <dbReference type="SAM" id="MobiDB-lite"/>
    </source>
</evidence>
<dbReference type="AlphaFoldDB" id="A0A8H3IGG8"/>
<feature type="region of interest" description="Disordered" evidence="1">
    <location>
        <begin position="95"/>
        <end position="121"/>
    </location>
</feature>